<organism evidence="9 10">
    <name type="scientific">Kordiimonas pumila</name>
    <dbReference type="NCBI Taxonomy" id="2161677"/>
    <lineage>
        <taxon>Bacteria</taxon>
        <taxon>Pseudomonadati</taxon>
        <taxon>Pseudomonadota</taxon>
        <taxon>Alphaproteobacteria</taxon>
        <taxon>Kordiimonadales</taxon>
        <taxon>Kordiimonadaceae</taxon>
        <taxon>Kordiimonas</taxon>
    </lineage>
</organism>
<keyword evidence="5 8" id="KW-0812">Transmembrane</keyword>
<keyword evidence="10" id="KW-1185">Reference proteome</keyword>
<evidence type="ECO:0000313" key="10">
    <source>
        <dbReference type="Proteomes" id="UP001595444"/>
    </source>
</evidence>
<dbReference type="EMBL" id="JBHRSL010000003">
    <property type="protein sequence ID" value="MFC3051493.1"/>
    <property type="molecule type" value="Genomic_DNA"/>
</dbReference>
<evidence type="ECO:0000256" key="1">
    <source>
        <dbReference type="ARBA" id="ARBA00004651"/>
    </source>
</evidence>
<accession>A0ABV7D384</accession>
<keyword evidence="3" id="KW-0813">Transport</keyword>
<feature type="transmembrane region" description="Helical" evidence="8">
    <location>
        <begin position="34"/>
        <end position="52"/>
    </location>
</feature>
<dbReference type="PANTHER" id="PTHR36838">
    <property type="entry name" value="AUXIN EFFLUX CARRIER FAMILY PROTEIN"/>
    <property type="match status" value="1"/>
</dbReference>
<feature type="transmembrane region" description="Helical" evidence="8">
    <location>
        <begin position="6"/>
        <end position="22"/>
    </location>
</feature>
<proteinExistence type="inferred from homology"/>
<evidence type="ECO:0000256" key="8">
    <source>
        <dbReference type="SAM" id="Phobius"/>
    </source>
</evidence>
<keyword evidence="4" id="KW-1003">Cell membrane</keyword>
<comment type="subcellular location">
    <subcellularLocation>
        <location evidence="1">Cell membrane</location>
        <topology evidence="1">Multi-pass membrane protein</topology>
    </subcellularLocation>
</comment>
<dbReference type="PANTHER" id="PTHR36838:SF3">
    <property type="entry name" value="TRANSPORTER AUXIN EFFLUX CARRIER EC FAMILY"/>
    <property type="match status" value="1"/>
</dbReference>
<dbReference type="Gene3D" id="1.20.1530.20">
    <property type="match status" value="1"/>
</dbReference>
<keyword evidence="7 8" id="KW-0472">Membrane</keyword>
<feature type="transmembrane region" description="Helical" evidence="8">
    <location>
        <begin position="127"/>
        <end position="149"/>
    </location>
</feature>
<dbReference type="InterPro" id="IPR038770">
    <property type="entry name" value="Na+/solute_symporter_sf"/>
</dbReference>
<protein>
    <submittedName>
        <fullName evidence="9">AEC family transporter</fullName>
    </submittedName>
</protein>
<feature type="transmembrane region" description="Helical" evidence="8">
    <location>
        <begin position="228"/>
        <end position="249"/>
    </location>
</feature>
<evidence type="ECO:0000256" key="5">
    <source>
        <dbReference type="ARBA" id="ARBA00022692"/>
    </source>
</evidence>
<comment type="caution">
    <text evidence="9">The sequence shown here is derived from an EMBL/GenBank/DDBJ whole genome shotgun (WGS) entry which is preliminary data.</text>
</comment>
<evidence type="ECO:0000256" key="2">
    <source>
        <dbReference type="ARBA" id="ARBA00010145"/>
    </source>
</evidence>
<sequence>MAEIFTIIAPVFLIMLLGFGLGKTKLFPENASDTLVAFVWNVAIPALMFRAMASKELPHASEMLFVAGYYFSLYIVYAIAYFSGRWLFGFTVAEGAVFSIATCFANGAFLGIPLVEGAYGHEGVRLLLMLLGFHSLTLIPITTMIVEGASKTEDGPGMWSRTFASIRQNPILLALFTALLWSALALPFPDWLDKVLALPAMAASPVGLFAVGLTLANVEIAGNHTHSMVAVTLKLVFLPFIVFVFTRYAMHLPDLWVAVATLFACLPTGMIAYSFANRYGVGARRAATTVLVSTCFSVLTIALVLLALHALLPNAGA</sequence>
<evidence type="ECO:0000256" key="7">
    <source>
        <dbReference type="ARBA" id="ARBA00023136"/>
    </source>
</evidence>
<dbReference type="Pfam" id="PF03547">
    <property type="entry name" value="Mem_trans"/>
    <property type="match status" value="2"/>
</dbReference>
<reference evidence="10" key="1">
    <citation type="journal article" date="2019" name="Int. J. Syst. Evol. Microbiol.">
        <title>The Global Catalogue of Microorganisms (GCM) 10K type strain sequencing project: providing services to taxonomists for standard genome sequencing and annotation.</title>
        <authorList>
            <consortium name="The Broad Institute Genomics Platform"/>
            <consortium name="The Broad Institute Genome Sequencing Center for Infectious Disease"/>
            <person name="Wu L."/>
            <person name="Ma J."/>
        </authorList>
    </citation>
    <scope>NUCLEOTIDE SEQUENCE [LARGE SCALE GENOMIC DNA]</scope>
    <source>
        <strain evidence="10">KCTC 62164</strain>
    </source>
</reference>
<evidence type="ECO:0000256" key="3">
    <source>
        <dbReference type="ARBA" id="ARBA00022448"/>
    </source>
</evidence>
<gene>
    <name evidence="9" type="ORF">ACFOKA_06215</name>
</gene>
<name>A0ABV7D384_9PROT</name>
<dbReference type="RefSeq" id="WP_194214302.1">
    <property type="nucleotide sequence ID" value="NZ_CP061205.1"/>
</dbReference>
<feature type="transmembrane region" description="Helical" evidence="8">
    <location>
        <begin position="288"/>
        <end position="312"/>
    </location>
</feature>
<evidence type="ECO:0000256" key="4">
    <source>
        <dbReference type="ARBA" id="ARBA00022475"/>
    </source>
</evidence>
<dbReference type="Proteomes" id="UP001595444">
    <property type="component" value="Unassembled WGS sequence"/>
</dbReference>
<feature type="transmembrane region" description="Helical" evidence="8">
    <location>
        <begin position="95"/>
        <end position="115"/>
    </location>
</feature>
<feature type="transmembrane region" description="Helical" evidence="8">
    <location>
        <begin position="195"/>
        <end position="216"/>
    </location>
</feature>
<evidence type="ECO:0000313" key="9">
    <source>
        <dbReference type="EMBL" id="MFC3051493.1"/>
    </source>
</evidence>
<evidence type="ECO:0000256" key="6">
    <source>
        <dbReference type="ARBA" id="ARBA00022989"/>
    </source>
</evidence>
<feature type="transmembrane region" description="Helical" evidence="8">
    <location>
        <begin position="64"/>
        <end position="83"/>
    </location>
</feature>
<feature type="transmembrane region" description="Helical" evidence="8">
    <location>
        <begin position="255"/>
        <end position="276"/>
    </location>
</feature>
<comment type="similarity">
    <text evidence="2">Belongs to the auxin efflux carrier (TC 2.A.69) family.</text>
</comment>
<feature type="transmembrane region" description="Helical" evidence="8">
    <location>
        <begin position="170"/>
        <end position="189"/>
    </location>
</feature>
<keyword evidence="6 8" id="KW-1133">Transmembrane helix</keyword>
<dbReference type="InterPro" id="IPR004776">
    <property type="entry name" value="Mem_transp_PIN-like"/>
</dbReference>